<accession>A0A8X7V688</accession>
<dbReference type="Gene3D" id="1.20.1280.50">
    <property type="match status" value="1"/>
</dbReference>
<comment type="caution">
    <text evidence="3">The sequence shown here is derived from an EMBL/GenBank/DDBJ whole genome shotgun (WGS) entry which is preliminary data.</text>
</comment>
<dbReference type="PANTHER" id="PTHR44259:SF73">
    <property type="entry name" value="F-BOX PROTEIN (DUF295)"/>
    <property type="match status" value="1"/>
</dbReference>
<dbReference type="CDD" id="cd09917">
    <property type="entry name" value="F-box_SF"/>
    <property type="match status" value="1"/>
</dbReference>
<reference evidence="3 4" key="1">
    <citation type="submission" date="2020-02" db="EMBL/GenBank/DDBJ databases">
        <authorList>
            <person name="Ma Q."/>
            <person name="Huang Y."/>
            <person name="Song X."/>
            <person name="Pei D."/>
        </authorList>
    </citation>
    <scope>NUCLEOTIDE SEQUENCE [LARGE SCALE GENOMIC DNA]</scope>
    <source>
        <strain evidence="3">Sxm20200214</strain>
        <tissue evidence="3">Leaf</tissue>
    </source>
</reference>
<feature type="domain" description="F-box" evidence="1">
    <location>
        <begin position="9"/>
        <end position="43"/>
    </location>
</feature>
<feature type="domain" description="KIB1-4 beta-propeller" evidence="2">
    <location>
        <begin position="67"/>
        <end position="362"/>
    </location>
</feature>
<evidence type="ECO:0000259" key="2">
    <source>
        <dbReference type="Pfam" id="PF03478"/>
    </source>
</evidence>
<name>A0A8X7V688_BRACI</name>
<keyword evidence="4" id="KW-1185">Reference proteome</keyword>
<dbReference type="EMBL" id="JAAMPC010000007">
    <property type="protein sequence ID" value="KAG2301251.1"/>
    <property type="molecule type" value="Genomic_DNA"/>
</dbReference>
<dbReference type="SUPFAM" id="SSF81383">
    <property type="entry name" value="F-box domain"/>
    <property type="match status" value="1"/>
</dbReference>
<dbReference type="OrthoDB" id="642536at2759"/>
<evidence type="ECO:0008006" key="5">
    <source>
        <dbReference type="Google" id="ProtNLM"/>
    </source>
</evidence>
<dbReference type="InterPro" id="IPR036047">
    <property type="entry name" value="F-box-like_dom_sf"/>
</dbReference>
<protein>
    <recommendedName>
        <fullName evidence="5">F-box domain-containing protein</fullName>
    </recommendedName>
</protein>
<dbReference type="InterPro" id="IPR001810">
    <property type="entry name" value="F-box_dom"/>
</dbReference>
<proteinExistence type="predicted"/>
<dbReference type="PANTHER" id="PTHR44259">
    <property type="entry name" value="OS07G0183000 PROTEIN-RELATED"/>
    <property type="match status" value="1"/>
</dbReference>
<organism evidence="3 4">
    <name type="scientific">Brassica carinata</name>
    <name type="common">Ethiopian mustard</name>
    <name type="synonym">Abyssinian cabbage</name>
    <dbReference type="NCBI Taxonomy" id="52824"/>
    <lineage>
        <taxon>Eukaryota</taxon>
        <taxon>Viridiplantae</taxon>
        <taxon>Streptophyta</taxon>
        <taxon>Embryophyta</taxon>
        <taxon>Tracheophyta</taxon>
        <taxon>Spermatophyta</taxon>
        <taxon>Magnoliopsida</taxon>
        <taxon>eudicotyledons</taxon>
        <taxon>Gunneridae</taxon>
        <taxon>Pentapetalae</taxon>
        <taxon>rosids</taxon>
        <taxon>malvids</taxon>
        <taxon>Brassicales</taxon>
        <taxon>Brassicaceae</taxon>
        <taxon>Brassiceae</taxon>
        <taxon>Brassica</taxon>
    </lineage>
</organism>
<dbReference type="AlphaFoldDB" id="A0A8X7V688"/>
<dbReference type="Pfam" id="PF03478">
    <property type="entry name" value="Beta-prop_KIB1-4"/>
    <property type="match status" value="1"/>
</dbReference>
<evidence type="ECO:0000313" key="4">
    <source>
        <dbReference type="Proteomes" id="UP000886595"/>
    </source>
</evidence>
<gene>
    <name evidence="3" type="ORF">Bca52824_029902</name>
</gene>
<sequence length="389" mass="44375">MEAPSSGGWSELPVDILRYVLERLSFVDFHRAKIMCSNWYLCSKQTLGPKRGSPLLMLCPEEGGCRLYNAEEDRFYETTSDLSGYQFLGNSGKWFLAVDSRSDLYIVDVFSDERILLPRLETLMGGLHEIQRVGENEFRENLIKRGTAFAWNHFTSKDLRGLLWVDDKNGDFVVVWRVDICEYLGFCKKGDAHYREITGRTDVSRELRGIYDLVLKGYNLYLLSTRKYVRHLDLSGQDGAKDVSVSHKFPMSMLIADQRAMNAYKPISVGHNIVVPASGEPLFLYTRAYEPASKDLEPGTIDTWLVEVDDLGDEALFFDLGIIVPADRTLGIEPNSIYFTRNDRRFNHTGRSSPCIDVCVYNLATKTIKRFPSLSSSFILKDAMWFLPS</sequence>
<evidence type="ECO:0000259" key="1">
    <source>
        <dbReference type="Pfam" id="PF00646"/>
    </source>
</evidence>
<evidence type="ECO:0000313" key="3">
    <source>
        <dbReference type="EMBL" id="KAG2301251.1"/>
    </source>
</evidence>
<dbReference type="Proteomes" id="UP000886595">
    <property type="component" value="Unassembled WGS sequence"/>
</dbReference>
<dbReference type="InterPro" id="IPR050942">
    <property type="entry name" value="F-box_BR-signaling"/>
</dbReference>
<dbReference type="Pfam" id="PF00646">
    <property type="entry name" value="F-box"/>
    <property type="match status" value="1"/>
</dbReference>
<dbReference type="InterPro" id="IPR005174">
    <property type="entry name" value="KIB1-4_b-propeller"/>
</dbReference>